<proteinExistence type="inferred from homology"/>
<keyword evidence="2" id="KW-1185">Reference proteome</keyword>
<dbReference type="Gene3D" id="3.40.630.30">
    <property type="match status" value="1"/>
</dbReference>
<keyword evidence="1" id="KW-0808">Transferase</keyword>
<dbReference type="Proteomes" id="UP000887578">
    <property type="component" value="Unplaced"/>
</dbReference>
<accession>A0A914QD83</accession>
<dbReference type="GO" id="GO:0005739">
    <property type="term" value="C:mitochondrion"/>
    <property type="evidence" value="ECO:0007669"/>
    <property type="project" value="InterPro"/>
</dbReference>
<dbReference type="PANTHER" id="PTHR15298:SF1">
    <property type="entry name" value="GLYCINE N-ACYLTRANSFERASE-LIKE PROTEIN"/>
    <property type="match status" value="1"/>
</dbReference>
<protein>
    <recommendedName>
        <fullName evidence="1">Glycine N-acyltransferase-like protein</fullName>
        <ecNumber evidence="1">2.3.1.-</ecNumber>
    </recommendedName>
</protein>
<dbReference type="WBParaSite" id="PDA_v2.g27294.t1">
    <property type="protein sequence ID" value="PDA_v2.g27294.t1"/>
    <property type="gene ID" value="PDA_v2.g27294"/>
</dbReference>
<dbReference type="EC" id="2.3.1.-" evidence="1"/>
<dbReference type="InterPro" id="IPR010313">
    <property type="entry name" value="Glycine_N-acyltransferase"/>
</dbReference>
<evidence type="ECO:0000313" key="3">
    <source>
        <dbReference type="WBParaSite" id="PDA_v2.g27294.t1"/>
    </source>
</evidence>
<keyword evidence="1" id="KW-0012">Acyltransferase</keyword>
<dbReference type="AlphaFoldDB" id="A0A914QD83"/>
<name>A0A914QD83_9BILA</name>
<dbReference type="PANTHER" id="PTHR15298">
    <property type="entry name" value="L-COA N-ACYLTRANSFERASE-RELATED"/>
    <property type="match status" value="1"/>
</dbReference>
<dbReference type="GO" id="GO:0047961">
    <property type="term" value="F:glycine N-acyltransferase activity"/>
    <property type="evidence" value="ECO:0007669"/>
    <property type="project" value="InterPro"/>
</dbReference>
<comment type="similarity">
    <text evidence="1">Belongs to the glycine N-acyltransferase family.</text>
</comment>
<evidence type="ECO:0000313" key="2">
    <source>
        <dbReference type="Proteomes" id="UP000887578"/>
    </source>
</evidence>
<reference evidence="3" key="1">
    <citation type="submission" date="2022-11" db="UniProtKB">
        <authorList>
            <consortium name="WormBaseParasite"/>
        </authorList>
    </citation>
    <scope>IDENTIFICATION</scope>
</reference>
<evidence type="ECO:0000256" key="1">
    <source>
        <dbReference type="RuleBase" id="RU368002"/>
    </source>
</evidence>
<organism evidence="2 3">
    <name type="scientific">Panagrolaimus davidi</name>
    <dbReference type="NCBI Taxonomy" id="227884"/>
    <lineage>
        <taxon>Eukaryota</taxon>
        <taxon>Metazoa</taxon>
        <taxon>Ecdysozoa</taxon>
        <taxon>Nematoda</taxon>
        <taxon>Chromadorea</taxon>
        <taxon>Rhabditida</taxon>
        <taxon>Tylenchina</taxon>
        <taxon>Panagrolaimomorpha</taxon>
        <taxon>Panagrolaimoidea</taxon>
        <taxon>Panagrolaimidae</taxon>
        <taxon>Panagrolaimus</taxon>
    </lineage>
</organism>
<sequence length="246" mass="29177">MNILTFEKHVLLIYSHRPEIFLCCNLMAEKIFKEKDLWKVFDQLNSEIEISNKPHLWTLVYGKIGKIYNEWFEFRFPSINLLFVPCFKFYMTKEQQNLLAEECKNGISLANGYYFDDNISEKDMEIMVETWKFCDNSESEIMKSIFKHMPISLIRDSLTNEPVSFEHSDTRGCLNHLLTFPLHRNKGLGTSVEKNLCLKMIQKGMNPYKFVEISNFAVAESNIRSKYWTCWKDMNGPVIQYWMQPK</sequence>